<protein>
    <submittedName>
        <fullName evidence="1">Uncharacterized protein</fullName>
    </submittedName>
</protein>
<dbReference type="Proteomes" id="UP001291623">
    <property type="component" value="Unassembled WGS sequence"/>
</dbReference>
<organism evidence="1 2">
    <name type="scientific">Anisodus tanguticus</name>
    <dbReference type="NCBI Taxonomy" id="243964"/>
    <lineage>
        <taxon>Eukaryota</taxon>
        <taxon>Viridiplantae</taxon>
        <taxon>Streptophyta</taxon>
        <taxon>Embryophyta</taxon>
        <taxon>Tracheophyta</taxon>
        <taxon>Spermatophyta</taxon>
        <taxon>Magnoliopsida</taxon>
        <taxon>eudicotyledons</taxon>
        <taxon>Gunneridae</taxon>
        <taxon>Pentapetalae</taxon>
        <taxon>asterids</taxon>
        <taxon>lamiids</taxon>
        <taxon>Solanales</taxon>
        <taxon>Solanaceae</taxon>
        <taxon>Solanoideae</taxon>
        <taxon>Hyoscyameae</taxon>
        <taxon>Anisodus</taxon>
    </lineage>
</organism>
<evidence type="ECO:0000313" key="1">
    <source>
        <dbReference type="EMBL" id="KAK4366721.1"/>
    </source>
</evidence>
<comment type="caution">
    <text evidence="1">The sequence shown here is derived from an EMBL/GenBank/DDBJ whole genome shotgun (WGS) entry which is preliminary data.</text>
</comment>
<reference evidence="1" key="1">
    <citation type="submission" date="2023-12" db="EMBL/GenBank/DDBJ databases">
        <title>Genome assembly of Anisodus tanguticus.</title>
        <authorList>
            <person name="Wang Y.-J."/>
        </authorList>
    </citation>
    <scope>NUCLEOTIDE SEQUENCE</scope>
    <source>
        <strain evidence="1">KB-2021</strain>
        <tissue evidence="1">Leaf</tissue>
    </source>
</reference>
<gene>
    <name evidence="1" type="ORF">RND71_014601</name>
</gene>
<name>A0AAE1SBK1_9SOLA</name>
<dbReference type="AlphaFoldDB" id="A0AAE1SBK1"/>
<keyword evidence="2" id="KW-1185">Reference proteome</keyword>
<dbReference type="EMBL" id="JAVYJV010000007">
    <property type="protein sequence ID" value="KAK4366721.1"/>
    <property type="molecule type" value="Genomic_DNA"/>
</dbReference>
<accession>A0AAE1SBK1</accession>
<sequence length="274" mass="31301">MLNIHNTHNICVYWAVYYRTQWVVYHAHSLGKVYGELVARSAFGWRGSWTTHTHTNASSQFSSRLFSLGELWSEVGPHRGLRLASYGVQFTLRQKILNLGRGTYLAGRGAWRGQRESSKTSTCTRAASYPIGKLTNSSQLSCSPFAMNNVTLHNDPLLLLLLLLDFSPLTSLSSQGLLLRPSTDEVVKSFIIEKFQMRMSLDKHADLNGDIIVKSVMGKLFDNFRKTLQEEDLETFFRAKYFGMYLDFSKDNNTLFQMTIVYDLLKRRIICSKS</sequence>
<evidence type="ECO:0000313" key="2">
    <source>
        <dbReference type="Proteomes" id="UP001291623"/>
    </source>
</evidence>
<proteinExistence type="predicted"/>